<dbReference type="Proteomes" id="UP000812966">
    <property type="component" value="Unassembled WGS sequence"/>
</dbReference>
<sequence length="348" mass="39035">MSNPPGLPGVERRYAQVNGLKYHYLFSQKSDSYKDTIVLVHGFPDLSYGWRKVIPYLSEKGYRVIAVDTIGYGGTDAPLDEDISKEVEFYTAKQNATCIKELVEQIAKDEGKQAEPVIVVGHDWGSYIAQRFALWYPDMTKALSIVCVPWTPVTHERLDIKEIVKILPNFAYQIQFAGGDVDKRVAELGDQGLRNFTLFGAGGKTEDGKSVFDPKKGLDLEALGGTVVPTLYTDKDELDYVFEEYKRHGAHPPLNAYRVMPLNARDEKALPKSSETQVQTKTLFIRALRDKALPPFMSQGMDKFFAEGVLTVKDIDADHFVQLEKPDEFNKALGEWLDTVVSGQKSSL</sequence>
<dbReference type="Pfam" id="PF00561">
    <property type="entry name" value="Abhydrolase_1"/>
    <property type="match status" value="1"/>
</dbReference>
<dbReference type="SUPFAM" id="SSF53474">
    <property type="entry name" value="alpha/beta-Hydrolases"/>
    <property type="match status" value="1"/>
</dbReference>
<dbReference type="Gene3D" id="3.40.50.1820">
    <property type="entry name" value="alpha/beta hydrolase"/>
    <property type="match status" value="1"/>
</dbReference>
<feature type="domain" description="AB hydrolase-1" evidence="3">
    <location>
        <begin position="36"/>
        <end position="171"/>
    </location>
</feature>
<keyword evidence="5" id="KW-1185">Reference proteome</keyword>
<evidence type="ECO:0000256" key="1">
    <source>
        <dbReference type="ARBA" id="ARBA00022801"/>
    </source>
</evidence>
<protein>
    <recommendedName>
        <fullName evidence="3">AB hydrolase-1 domain-containing protein</fullName>
    </recommendedName>
</protein>
<reference evidence="4" key="1">
    <citation type="submission" date="2020-04" db="EMBL/GenBank/DDBJ databases">
        <title>Analysis of mating type loci in Filobasidium floriforme.</title>
        <authorList>
            <person name="Nowrousian M."/>
        </authorList>
    </citation>
    <scope>NUCLEOTIDE SEQUENCE</scope>
    <source>
        <strain evidence="4">CBS 6242</strain>
    </source>
</reference>
<gene>
    <name evidence="4" type="ORF">FFLO_04644</name>
</gene>
<keyword evidence="1" id="KW-0378">Hydrolase</keyword>
<dbReference type="PANTHER" id="PTHR43329">
    <property type="entry name" value="EPOXIDE HYDROLASE"/>
    <property type="match status" value="1"/>
</dbReference>
<dbReference type="PRINTS" id="PR00412">
    <property type="entry name" value="EPOXHYDRLASE"/>
</dbReference>
<accession>A0A8K0NPN9</accession>
<dbReference type="InterPro" id="IPR000073">
    <property type="entry name" value="AB_hydrolase_1"/>
</dbReference>
<dbReference type="InterPro" id="IPR029058">
    <property type="entry name" value="AB_hydrolase_fold"/>
</dbReference>
<dbReference type="GO" id="GO:0016787">
    <property type="term" value="F:hydrolase activity"/>
    <property type="evidence" value="ECO:0007669"/>
    <property type="project" value="UniProtKB-KW"/>
</dbReference>
<evidence type="ECO:0000313" key="4">
    <source>
        <dbReference type="EMBL" id="KAG7530973.1"/>
    </source>
</evidence>
<dbReference type="InterPro" id="IPR000639">
    <property type="entry name" value="Epox_hydrolase-like"/>
</dbReference>
<evidence type="ECO:0000313" key="5">
    <source>
        <dbReference type="Proteomes" id="UP000812966"/>
    </source>
</evidence>
<name>A0A8K0NPN9_9TREE</name>
<comment type="similarity">
    <text evidence="2">Belongs to the AB hydrolase superfamily. Epoxide hydrolase family.</text>
</comment>
<proteinExistence type="inferred from homology"/>
<evidence type="ECO:0000256" key="2">
    <source>
        <dbReference type="ARBA" id="ARBA00038334"/>
    </source>
</evidence>
<comment type="caution">
    <text evidence="4">The sequence shown here is derived from an EMBL/GenBank/DDBJ whole genome shotgun (WGS) entry which is preliminary data.</text>
</comment>
<dbReference type="EMBL" id="JABELV010000102">
    <property type="protein sequence ID" value="KAG7530973.1"/>
    <property type="molecule type" value="Genomic_DNA"/>
</dbReference>
<evidence type="ECO:0000259" key="3">
    <source>
        <dbReference type="Pfam" id="PF00561"/>
    </source>
</evidence>
<organism evidence="4 5">
    <name type="scientific">Filobasidium floriforme</name>
    <dbReference type="NCBI Taxonomy" id="5210"/>
    <lineage>
        <taxon>Eukaryota</taxon>
        <taxon>Fungi</taxon>
        <taxon>Dikarya</taxon>
        <taxon>Basidiomycota</taxon>
        <taxon>Agaricomycotina</taxon>
        <taxon>Tremellomycetes</taxon>
        <taxon>Filobasidiales</taxon>
        <taxon>Filobasidiaceae</taxon>
        <taxon>Filobasidium</taxon>
    </lineage>
</organism>
<dbReference type="AlphaFoldDB" id="A0A8K0NPN9"/>